<evidence type="ECO:0000256" key="2">
    <source>
        <dbReference type="SAM" id="SignalP"/>
    </source>
</evidence>
<keyword evidence="2" id="KW-0732">Signal</keyword>
<protein>
    <submittedName>
        <fullName evidence="3">Uncharacterized protein</fullName>
    </submittedName>
</protein>
<sequence length="359" mass="37523">MGDGPVVRSRLLPCALILLGAASAHAAAPGLAAPRSLPSWVRLLPPECPTPPVDARLLLEVLRTELGDDGVRRVDSGREEPDEAQGPRAYLRLTMACAPDAHAARLRVEDPSSLKAIERQMEFDDLPSSARPRAIALGLAELLRAAWSLLAIPEPSRVVVPQEAFHLLDAAPPLPVARPTPDASPSDAPARREPPERSFSLHVGGKAIRFFELGSQVWGGQAMGEYGRWSLGAQLLTGSESTSHGDVSLRVLAGTLGFSVLALSSERFELRSGPSVAVGHGRVGGTPRGVGIKGGAGAAPYLGAMLSVRARWWFSTAWACTVEAEAGHASGLIATVDGRETAALAGWLGGLSIGVSLAP</sequence>
<feature type="region of interest" description="Disordered" evidence="1">
    <location>
        <begin position="172"/>
        <end position="198"/>
    </location>
</feature>
<feature type="compositionally biased region" description="Low complexity" evidence="1">
    <location>
        <begin position="179"/>
        <end position="188"/>
    </location>
</feature>
<reference evidence="3 4" key="2">
    <citation type="submission" date="2016-12" db="EMBL/GenBank/DDBJ databases">
        <title>Draft Genome Sequence of Cystobacter ferrugineus Strain Cbfe23.</title>
        <authorList>
            <person name="Akbar S."/>
            <person name="Dowd S.E."/>
            <person name="Stevens D.C."/>
        </authorList>
    </citation>
    <scope>NUCLEOTIDE SEQUENCE [LARGE SCALE GENOMIC DNA]</scope>
    <source>
        <strain evidence="3 4">Cbfe23</strain>
    </source>
</reference>
<evidence type="ECO:0000313" key="3">
    <source>
        <dbReference type="EMBL" id="OJH40881.1"/>
    </source>
</evidence>
<gene>
    <name evidence="3" type="ORF">BON30_08130</name>
</gene>
<dbReference type="EMBL" id="MPIN01000002">
    <property type="protein sequence ID" value="OJH40881.1"/>
    <property type="molecule type" value="Genomic_DNA"/>
</dbReference>
<organism evidence="3 4">
    <name type="scientific">Cystobacter ferrugineus</name>
    <dbReference type="NCBI Taxonomy" id="83449"/>
    <lineage>
        <taxon>Bacteria</taxon>
        <taxon>Pseudomonadati</taxon>
        <taxon>Myxococcota</taxon>
        <taxon>Myxococcia</taxon>
        <taxon>Myxococcales</taxon>
        <taxon>Cystobacterineae</taxon>
        <taxon>Archangiaceae</taxon>
        <taxon>Cystobacter</taxon>
    </lineage>
</organism>
<keyword evidence="4" id="KW-1185">Reference proteome</keyword>
<dbReference type="AlphaFoldDB" id="A0A1L9BF43"/>
<evidence type="ECO:0000313" key="4">
    <source>
        <dbReference type="Proteomes" id="UP000182229"/>
    </source>
</evidence>
<reference evidence="4" key="1">
    <citation type="submission" date="2016-11" db="EMBL/GenBank/DDBJ databases">
        <authorList>
            <person name="Shukria A."/>
            <person name="Stevens D.C."/>
        </authorList>
    </citation>
    <scope>NUCLEOTIDE SEQUENCE [LARGE SCALE GENOMIC DNA]</scope>
    <source>
        <strain evidence="4">Cbfe23</strain>
    </source>
</reference>
<comment type="caution">
    <text evidence="3">The sequence shown here is derived from an EMBL/GenBank/DDBJ whole genome shotgun (WGS) entry which is preliminary data.</text>
</comment>
<proteinExistence type="predicted"/>
<feature type="signal peptide" evidence="2">
    <location>
        <begin position="1"/>
        <end position="26"/>
    </location>
</feature>
<feature type="chain" id="PRO_5010326035" evidence="2">
    <location>
        <begin position="27"/>
        <end position="359"/>
    </location>
</feature>
<evidence type="ECO:0000256" key="1">
    <source>
        <dbReference type="SAM" id="MobiDB-lite"/>
    </source>
</evidence>
<dbReference type="Proteomes" id="UP000182229">
    <property type="component" value="Unassembled WGS sequence"/>
</dbReference>
<dbReference type="STRING" id="83449.BON30_08130"/>
<dbReference type="RefSeq" id="WP_071897320.1">
    <property type="nucleotide sequence ID" value="NZ_MPIN01000002.1"/>
</dbReference>
<name>A0A1L9BF43_9BACT</name>
<accession>A0A1L9BF43</accession>